<sequence>MLLASRDFSELLKFELTPVAHAYYCKRPSCDKLWRHTFSNRWLSISPLSIWP</sequence>
<dbReference type="EMBL" id="UZAF01018634">
    <property type="protein sequence ID" value="VDO53457.1"/>
    <property type="molecule type" value="Genomic_DNA"/>
</dbReference>
<evidence type="ECO:0000313" key="1">
    <source>
        <dbReference type="EMBL" id="VDO53457.1"/>
    </source>
</evidence>
<protein>
    <submittedName>
        <fullName evidence="1">Uncharacterized protein</fullName>
    </submittedName>
</protein>
<gene>
    <name evidence="1" type="ORF">HPLM_LOCUS14627</name>
</gene>
<dbReference type="AlphaFoldDB" id="A0A3P7X299"/>
<organism evidence="1 2">
    <name type="scientific">Haemonchus placei</name>
    <name type="common">Barber's pole worm</name>
    <dbReference type="NCBI Taxonomy" id="6290"/>
    <lineage>
        <taxon>Eukaryota</taxon>
        <taxon>Metazoa</taxon>
        <taxon>Ecdysozoa</taxon>
        <taxon>Nematoda</taxon>
        <taxon>Chromadorea</taxon>
        <taxon>Rhabditida</taxon>
        <taxon>Rhabditina</taxon>
        <taxon>Rhabditomorpha</taxon>
        <taxon>Strongyloidea</taxon>
        <taxon>Trichostrongylidae</taxon>
        <taxon>Haemonchus</taxon>
    </lineage>
</organism>
<name>A0A3P7X299_HAEPC</name>
<keyword evidence="2" id="KW-1185">Reference proteome</keyword>
<accession>A0A3P7X299</accession>
<reference evidence="1 2" key="1">
    <citation type="submission" date="2018-11" db="EMBL/GenBank/DDBJ databases">
        <authorList>
            <consortium name="Pathogen Informatics"/>
        </authorList>
    </citation>
    <scope>NUCLEOTIDE SEQUENCE [LARGE SCALE GENOMIC DNA]</scope>
    <source>
        <strain evidence="1 2">MHpl1</strain>
    </source>
</reference>
<proteinExistence type="predicted"/>
<dbReference type="Proteomes" id="UP000268014">
    <property type="component" value="Unassembled WGS sequence"/>
</dbReference>
<evidence type="ECO:0000313" key="2">
    <source>
        <dbReference type="Proteomes" id="UP000268014"/>
    </source>
</evidence>